<feature type="domain" description="S1 motif" evidence="20">
    <location>
        <begin position="1282"/>
        <end position="1354"/>
    </location>
</feature>
<dbReference type="PANTHER" id="PTHR23270">
    <property type="entry name" value="PROGRAMMED CELL DEATH PROTEIN 11 PRE-RRNA PROCESSING PROTEIN RRP5"/>
    <property type="match status" value="1"/>
</dbReference>
<dbReference type="GO" id="GO:0006364">
    <property type="term" value="P:rRNA processing"/>
    <property type="evidence" value="ECO:0007669"/>
    <property type="project" value="UniProtKB-KW"/>
</dbReference>
<evidence type="ECO:0000256" key="17">
    <source>
        <dbReference type="ARBA" id="ARBA00076674"/>
    </source>
</evidence>
<comment type="function">
    <text evidence="13">Essential for the generation of mature 18S rRNA, specifically necessary for cleavages at sites A0, 1 and 2 of the 47S precursor. Directly interacts with U3 snoRNA.</text>
</comment>
<dbReference type="InterPro" id="IPR003107">
    <property type="entry name" value="HAT"/>
</dbReference>
<evidence type="ECO:0000256" key="11">
    <source>
        <dbReference type="ARBA" id="ARBA00023242"/>
    </source>
</evidence>
<evidence type="ECO:0000256" key="14">
    <source>
        <dbReference type="ARBA" id="ARBA00062488"/>
    </source>
</evidence>
<evidence type="ECO:0000256" key="8">
    <source>
        <dbReference type="ARBA" id="ARBA00022843"/>
    </source>
</evidence>
<dbReference type="FunFam" id="1.25.40.10:FF:000065">
    <property type="entry name" value="Programmed cell death 11"/>
    <property type="match status" value="1"/>
</dbReference>
<feature type="domain" description="S1 motif" evidence="20">
    <location>
        <begin position="240"/>
        <end position="306"/>
    </location>
</feature>
<dbReference type="Pfam" id="PF05843">
    <property type="entry name" value="Suf"/>
    <property type="match status" value="1"/>
</dbReference>
<keyword evidence="9" id="KW-0007">Acetylation</keyword>
<evidence type="ECO:0000256" key="12">
    <source>
        <dbReference type="ARBA" id="ARBA00023274"/>
    </source>
</evidence>
<dbReference type="PANTHER" id="PTHR23270:SF10">
    <property type="entry name" value="PROTEIN RRP5 HOMOLOG"/>
    <property type="match status" value="1"/>
</dbReference>
<feature type="domain" description="S1 motif" evidence="20">
    <location>
        <begin position="1481"/>
        <end position="1551"/>
    </location>
</feature>
<feature type="region of interest" description="Disordered" evidence="19">
    <location>
        <begin position="1577"/>
        <end position="1598"/>
    </location>
</feature>
<keyword evidence="6" id="KW-0507">mRNA processing</keyword>
<dbReference type="SMART" id="SM00316">
    <property type="entry name" value="S1"/>
    <property type="match status" value="14"/>
</dbReference>
<gene>
    <name evidence="21" type="ORF">AMTR_s00068p00137340</name>
</gene>
<feature type="domain" description="S1 motif" evidence="20">
    <location>
        <begin position="770"/>
        <end position="839"/>
    </location>
</feature>
<evidence type="ECO:0000256" key="15">
    <source>
        <dbReference type="ARBA" id="ARBA00067510"/>
    </source>
</evidence>
<keyword evidence="7" id="KW-0677">Repeat</keyword>
<keyword evidence="8" id="KW-0832">Ubl conjugation</keyword>
<keyword evidence="10" id="KW-0508">mRNA splicing</keyword>
<dbReference type="FunFam" id="2.40.50.140:FF:000179">
    <property type="entry name" value="rRNA biogenesis protein RRP5"/>
    <property type="match status" value="1"/>
</dbReference>
<feature type="compositionally biased region" description="Basic and acidic residues" evidence="19">
    <location>
        <begin position="1578"/>
        <end position="1590"/>
    </location>
</feature>
<dbReference type="STRING" id="13333.U5DG63"/>
<dbReference type="Pfam" id="PF24685">
    <property type="entry name" value="OB_RRP5_4th"/>
    <property type="match status" value="1"/>
</dbReference>
<evidence type="ECO:0000313" key="22">
    <source>
        <dbReference type="Proteomes" id="UP000017836"/>
    </source>
</evidence>
<dbReference type="InterPro" id="IPR008847">
    <property type="entry name" value="Suf"/>
</dbReference>
<feature type="region of interest" description="Disordered" evidence="19">
    <location>
        <begin position="1638"/>
        <end position="1675"/>
    </location>
</feature>
<dbReference type="InterPro" id="IPR057301">
    <property type="entry name" value="Rrp5_OB_4th"/>
</dbReference>
<accession>U5DG63</accession>
<dbReference type="FunFam" id="2.40.50.140:FF:000159">
    <property type="entry name" value="rRNA biogenesis protein rrp5"/>
    <property type="match status" value="1"/>
</dbReference>
<evidence type="ECO:0000256" key="16">
    <source>
        <dbReference type="ARBA" id="ARBA00073619"/>
    </source>
</evidence>
<dbReference type="GO" id="GO:0005730">
    <property type="term" value="C:nucleolus"/>
    <property type="evidence" value="ECO:0000318"/>
    <property type="project" value="GO_Central"/>
</dbReference>
<evidence type="ECO:0000256" key="2">
    <source>
        <dbReference type="ARBA" id="ARBA00022499"/>
    </source>
</evidence>
<dbReference type="Pfam" id="PF23459">
    <property type="entry name" value="S1_RRP5"/>
    <property type="match status" value="2"/>
</dbReference>
<dbReference type="SUPFAM" id="SSF50249">
    <property type="entry name" value="Nucleic acid-binding proteins"/>
    <property type="match status" value="12"/>
</dbReference>
<protein>
    <recommendedName>
        <fullName evidence="15">Protein RRP5 homolog</fullName>
    </recommendedName>
    <alternativeName>
        <fullName evidence="18">Programmed cell death protein 11</fullName>
    </alternativeName>
    <alternativeName>
        <fullName evidence="17">Ribosomal RNA-processing protein 5</fullName>
    </alternativeName>
    <alternativeName>
        <fullName evidence="16">rRNA biogenesis protein RRP5</fullName>
    </alternativeName>
</protein>
<dbReference type="Pfam" id="PF24682">
    <property type="entry name" value="OB_RRP5"/>
    <property type="match status" value="1"/>
</dbReference>
<dbReference type="Gene3D" id="1.25.40.10">
    <property type="entry name" value="Tetratricopeptide repeat domain"/>
    <property type="match status" value="1"/>
</dbReference>
<feature type="compositionally biased region" description="Basic and acidic residues" evidence="19">
    <location>
        <begin position="1638"/>
        <end position="1661"/>
    </location>
</feature>
<dbReference type="Proteomes" id="UP000017836">
    <property type="component" value="Unassembled WGS sequence"/>
</dbReference>
<evidence type="ECO:0000256" key="6">
    <source>
        <dbReference type="ARBA" id="ARBA00022664"/>
    </source>
</evidence>
<dbReference type="GO" id="GO:0003723">
    <property type="term" value="F:RNA binding"/>
    <property type="evidence" value="ECO:0000318"/>
    <property type="project" value="GO_Central"/>
</dbReference>
<dbReference type="eggNOG" id="KOG1070">
    <property type="taxonomic scope" value="Eukaryota"/>
</dbReference>
<evidence type="ECO:0000256" key="18">
    <source>
        <dbReference type="ARBA" id="ARBA00080810"/>
    </source>
</evidence>
<feature type="domain" description="S1 motif" evidence="20">
    <location>
        <begin position="1391"/>
        <end position="1460"/>
    </location>
</feature>
<evidence type="ECO:0000256" key="3">
    <source>
        <dbReference type="ARBA" id="ARBA00022517"/>
    </source>
</evidence>
<comment type="subcellular location">
    <subcellularLocation>
        <location evidence="1">Nucleus</location>
        <location evidence="1">Nucleolus</location>
    </subcellularLocation>
</comment>
<evidence type="ECO:0000256" key="19">
    <source>
        <dbReference type="SAM" id="MobiDB-lite"/>
    </source>
</evidence>
<evidence type="ECO:0000256" key="1">
    <source>
        <dbReference type="ARBA" id="ARBA00004604"/>
    </source>
</evidence>
<feature type="domain" description="S1 motif" evidence="20">
    <location>
        <begin position="883"/>
        <end position="947"/>
    </location>
</feature>
<dbReference type="HOGENOM" id="CLU_000845_1_1_1"/>
<dbReference type="InterPro" id="IPR003029">
    <property type="entry name" value="S1_domain"/>
</dbReference>
<evidence type="ECO:0000313" key="21">
    <source>
        <dbReference type="EMBL" id="ERN20462.1"/>
    </source>
</evidence>
<dbReference type="InterPro" id="IPR059164">
    <property type="entry name" value="HAT_PRP39_C"/>
</dbReference>
<keyword evidence="4" id="KW-0698">rRNA processing</keyword>
<keyword evidence="2" id="KW-1017">Isopeptide bond</keyword>
<dbReference type="InterPro" id="IPR057300">
    <property type="entry name" value="OB_Rrp5"/>
</dbReference>
<feature type="domain" description="S1 motif" evidence="20">
    <location>
        <begin position="506"/>
        <end position="573"/>
    </location>
</feature>
<dbReference type="InterPro" id="IPR012340">
    <property type="entry name" value="NA-bd_OB-fold"/>
</dbReference>
<dbReference type="SUPFAM" id="SSF48452">
    <property type="entry name" value="TPR-like"/>
    <property type="match status" value="1"/>
</dbReference>
<dbReference type="OMA" id="GQYLRAY"/>
<evidence type="ECO:0000256" key="5">
    <source>
        <dbReference type="ARBA" id="ARBA00022553"/>
    </source>
</evidence>
<keyword evidence="11" id="KW-0539">Nucleus</keyword>
<dbReference type="Gramene" id="ERN20462">
    <property type="protein sequence ID" value="ERN20462"/>
    <property type="gene ID" value="AMTR_s00068p00137340"/>
</dbReference>
<evidence type="ECO:0000259" key="20">
    <source>
        <dbReference type="PROSITE" id="PS50126"/>
    </source>
</evidence>
<evidence type="ECO:0000256" key="10">
    <source>
        <dbReference type="ARBA" id="ARBA00023187"/>
    </source>
</evidence>
<proteinExistence type="predicted"/>
<dbReference type="GO" id="GO:0032040">
    <property type="term" value="C:small-subunit processome"/>
    <property type="evidence" value="ECO:0000318"/>
    <property type="project" value="GO_Central"/>
</dbReference>
<feature type="domain" description="S1 motif" evidence="20">
    <location>
        <begin position="1073"/>
        <end position="1150"/>
    </location>
</feature>
<keyword evidence="5" id="KW-0597">Phosphoprotein</keyword>
<keyword evidence="12" id="KW-0687">Ribonucleoprotein</keyword>
<evidence type="ECO:0000256" key="7">
    <source>
        <dbReference type="ARBA" id="ARBA00022737"/>
    </source>
</evidence>
<name>U5DG63_AMBTC</name>
<evidence type="ECO:0000256" key="13">
    <source>
        <dbReference type="ARBA" id="ARBA00059726"/>
    </source>
</evidence>
<dbReference type="FunFam" id="2.40.50.140:FF:000103">
    <property type="entry name" value="protein RRP5 homolog"/>
    <property type="match status" value="1"/>
</dbReference>
<evidence type="ECO:0000256" key="4">
    <source>
        <dbReference type="ARBA" id="ARBA00022552"/>
    </source>
</evidence>
<dbReference type="EMBL" id="KI392059">
    <property type="protein sequence ID" value="ERN20462.1"/>
    <property type="molecule type" value="Genomic_DNA"/>
</dbReference>
<organism evidence="21 22">
    <name type="scientific">Amborella trichopoda</name>
    <dbReference type="NCBI Taxonomy" id="13333"/>
    <lineage>
        <taxon>Eukaryota</taxon>
        <taxon>Viridiplantae</taxon>
        <taxon>Streptophyta</taxon>
        <taxon>Embryophyta</taxon>
        <taxon>Tracheophyta</taxon>
        <taxon>Spermatophyta</taxon>
        <taxon>Magnoliopsida</taxon>
        <taxon>Amborellales</taxon>
        <taxon>Amborellaceae</taxon>
        <taxon>Amborella</taxon>
    </lineage>
</organism>
<dbReference type="FunFam" id="2.40.50.140:FF:000148">
    <property type="entry name" value="protein RRP5 homolog isoform X1"/>
    <property type="match status" value="1"/>
</dbReference>
<dbReference type="PROSITE" id="PS50126">
    <property type="entry name" value="S1"/>
    <property type="match status" value="14"/>
</dbReference>
<feature type="domain" description="S1 motif" evidence="20">
    <location>
        <begin position="593"/>
        <end position="662"/>
    </location>
</feature>
<reference evidence="22" key="1">
    <citation type="journal article" date="2013" name="Science">
        <title>The Amborella genome and the evolution of flowering plants.</title>
        <authorList>
            <consortium name="Amborella Genome Project"/>
        </authorList>
    </citation>
    <scope>NUCLEOTIDE SEQUENCE [LARGE SCALE GENOMIC DNA]</scope>
</reference>
<feature type="domain" description="S1 motif" evidence="20">
    <location>
        <begin position="415"/>
        <end position="489"/>
    </location>
</feature>
<dbReference type="Pfam" id="PF23241">
    <property type="entry name" value="HAT_PRP39_C"/>
    <property type="match status" value="1"/>
</dbReference>
<feature type="region of interest" description="Disordered" evidence="19">
    <location>
        <begin position="1"/>
        <end position="38"/>
    </location>
</feature>
<keyword evidence="3" id="KW-0690">Ribosome biogenesis</keyword>
<comment type="subunit">
    <text evidence="14">Interacts with NF-kappa-B p50/NFKB1 and NF-kappa-B p65/RELA.</text>
</comment>
<dbReference type="InterPro" id="IPR057302">
    <property type="entry name" value="Rrp5_S1"/>
</dbReference>
<dbReference type="InterPro" id="IPR045209">
    <property type="entry name" value="Rrp5"/>
</dbReference>
<sequence length="1957" mass="218102">MAPKGQPIKMKKTSPMTRKARPLEKKEKKKASLKRKVEEVGHAKPYSIFSQEDVPDFPRGGASVLSRSELEEARASADAQFEVEARVSKKAKRPRKPFTSEEDLGSLFGDGSSSTLPRFANRITPKNVSVGMKIWGIISEVNAKDLLVSLPGGLKGFVKVEEASDLFLEKGGSLEKTRGSSSKENNVLECNFYVGQLVPCVVIGVAHDDKREAKGSKRIWLSLRLSLLHKGLALDSIHDGMVLMACVRSVEDHGYILHFGISCFTGFMPRSSKIDDADAMMNRGHLLQGVVSSVDRVRGVVHLSSDPDLVANGLAKDPKGLSIDMLVPGMMVNARVQSMLENGILLSFLTYFTGTVDIFNMQIQFPSATWKDDFDHSMRVRARLLFIDPTTRAVGLTLNPHLIRNKAPPVYVKAGDIFESSRVVRVDRRFGLLLEIPSSPDPTPGYVNIFDASDKEALKLEKKLKVGSNVRARVLGIRPLEGLVMCTLKASAFEGSVFAHSDVKPGMFVKGKIIAVETFGAIVQFSNGIKALCPLQHMSEFELVKPFKKFEVGAELTFRVLGCKSKRITVTHKKTLVKSKLGVLSSYVNAAVGLITHGWITKIEKHGCFVRFYNGVQGFAHRSELALDLGSEVDSTYHVGQVVKCRVINAIPGARKINLSFVLSPKRASVTDHAIKCGSIISGVVEHVTANAVMVYVGTNAYMKGKIITEHLADNRDQAELLKSLLTPGYEFKELLVLDMDGNHLFLSAKYSLVKSVEQLPSDIDQVVPQSVLHGYVCNLIETGCFVRYLGRLTGFAPKGKIVDDRTIGLSDVLYIGQSVRSHVLNVDGDTGRISLSLKQSSCFSTNVSLIQGYFVMEEQIAKLQSIRSKVSDLKWICSCKISSFIKGEIQEIKDYGVVVRLLQADPAVGFITPYQLGGTTVHTGSVVEALVLDIGMGEGIVDLSLREELLVGHKREGLEGSLSSKKRRRDECFNLELHQNVNAVVEMVKENYLVLTLPEHGHAIGYSSTSDYNTKKLPHKFFVNGQRLVATIEALPEASGAGRLLLLLKCLSEVVVSSSLKRALKKSGYNVGSLVEAEITGIRPLEMRLKFGKGLHGRIHITEVYDAGHVELKPFSNYRIGEHLTARIFEKATKSDVSSKQHIWELSIKPSMLAGSAEVADGHLVEDFDYSLGEMITCYVVKVDNEWLRLAVSCSIMGHMFVLDTSAEPSELEEFPKRFSVGQGISCFIIGIDRGKKVLRLSLHAISAKHGARHDVDDIVQPDDIGSTSSNEKASEFIHEGDFLGGRISKILPGVGGLHVQIGPHLYGKVHYTEVTEHFVPEPLSQYQEGQFVRCRVLNVDRTTKGNLHVDLSLWTPSEGTQLVSSEGHESLQEKFSKVRVEKIADLHPMMDIEGYVKSITSKGCFVMLSRHLDARILLSNLSDRYIEDPEKEFPVGKLVHGKVISVEPLSKRIDVTLKSKIGTGVSDSSVLDFESLHVGDVISGRIRRVESYGLFINIDHTNLVGLCHISELSDNHVEHIDSKYAVGQRVQAKVLKIDQERNRVSLGLKESYLGVKTNQIFTNFEMLEEVINGHGSSDDLETHTETDGFKNSPQDSARVRSFDMKSDFLILTDIKSRESVLPLEVDFGDTEDRYFGDAESGAKENSKEKKIADSSSTEKKSRRAKKKAKEEREMEIRAAEENLLDDLCPNSVDDFEKMVRGSPNSSLVWIKYMDFMLSLADVENARSIAERALNAIDIREEAEKLNVWVAYFNLENTHGKPPEEAVRKIFERALQYCDPEKLHLALLGMYERTEQYQLADELLNKMVKKFKSSCEVWLRRVENLLKQGKDDVQDILRRGLQSLPRHQHIEFISKTALLEFKCGEPERGRSLFEELLRNHPKRTDLWSVYLDQEIRIGDSELIRALFERATCLTLPPKKMKFLFKKYLTYEKSHGDESRVEYVMKKAMEFVNSTLG</sequence>
<feature type="domain" description="S1 motif" evidence="20">
    <location>
        <begin position="678"/>
        <end position="750"/>
    </location>
</feature>
<feature type="domain" description="S1 motif" evidence="20">
    <location>
        <begin position="131"/>
        <end position="224"/>
    </location>
</feature>
<dbReference type="InterPro" id="IPR011990">
    <property type="entry name" value="TPR-like_helical_dom_sf"/>
</dbReference>
<evidence type="ECO:0000256" key="9">
    <source>
        <dbReference type="ARBA" id="ARBA00022990"/>
    </source>
</evidence>
<dbReference type="FunFam" id="2.40.50.140:FF:000155">
    <property type="entry name" value="rRNA biogenesis protein RRP5"/>
    <property type="match status" value="1"/>
</dbReference>
<dbReference type="SMART" id="SM00386">
    <property type="entry name" value="HAT"/>
    <property type="match status" value="7"/>
</dbReference>
<dbReference type="Gene3D" id="2.40.50.140">
    <property type="entry name" value="Nucleic acid-binding proteins"/>
    <property type="match status" value="10"/>
</dbReference>
<feature type="domain" description="S1 motif" evidence="20">
    <location>
        <begin position="1174"/>
        <end position="1245"/>
    </location>
</feature>
<keyword evidence="22" id="KW-1185">Reference proteome</keyword>
<feature type="domain" description="S1 motif" evidence="20">
    <location>
        <begin position="329"/>
        <end position="399"/>
    </location>
</feature>
<dbReference type="Pfam" id="PF00575">
    <property type="entry name" value="S1"/>
    <property type="match status" value="4"/>
</dbReference>